<keyword evidence="2 3" id="KW-0040">ANK repeat</keyword>
<dbReference type="Proteomes" id="UP000800040">
    <property type="component" value="Unassembled WGS sequence"/>
</dbReference>
<evidence type="ECO:0000313" key="5">
    <source>
        <dbReference type="Proteomes" id="UP000800040"/>
    </source>
</evidence>
<accession>A0A6A5K9C0</accession>
<dbReference type="InterPro" id="IPR002110">
    <property type="entry name" value="Ankyrin_rpt"/>
</dbReference>
<keyword evidence="1" id="KW-0677">Repeat</keyword>
<gene>
    <name evidence="4" type="ORF">BDW02DRAFT_526615</name>
</gene>
<dbReference type="InterPro" id="IPR036770">
    <property type="entry name" value="Ankyrin_rpt-contain_sf"/>
</dbReference>
<dbReference type="AlphaFoldDB" id="A0A6A5K9C0"/>
<evidence type="ECO:0000313" key="4">
    <source>
        <dbReference type="EMBL" id="KAF1833938.1"/>
    </source>
</evidence>
<name>A0A6A5K9C0_9PLEO</name>
<dbReference type="PANTHER" id="PTHR24198">
    <property type="entry name" value="ANKYRIN REPEAT AND PROTEIN KINASE DOMAIN-CONTAINING PROTEIN"/>
    <property type="match status" value="1"/>
</dbReference>
<reference evidence="4" key="1">
    <citation type="submission" date="2020-01" db="EMBL/GenBank/DDBJ databases">
        <authorList>
            <consortium name="DOE Joint Genome Institute"/>
            <person name="Haridas S."/>
            <person name="Albert R."/>
            <person name="Binder M."/>
            <person name="Bloem J."/>
            <person name="Labutti K."/>
            <person name="Salamov A."/>
            <person name="Andreopoulos B."/>
            <person name="Baker S.E."/>
            <person name="Barry K."/>
            <person name="Bills G."/>
            <person name="Bluhm B.H."/>
            <person name="Cannon C."/>
            <person name="Castanera R."/>
            <person name="Culley D.E."/>
            <person name="Daum C."/>
            <person name="Ezra D."/>
            <person name="Gonzalez J.B."/>
            <person name="Henrissat B."/>
            <person name="Kuo A."/>
            <person name="Liang C."/>
            <person name="Lipzen A."/>
            <person name="Lutzoni F."/>
            <person name="Magnuson J."/>
            <person name="Mondo S."/>
            <person name="Nolan M."/>
            <person name="Ohm R."/>
            <person name="Pangilinan J."/>
            <person name="Park H.-J."/>
            <person name="Ramirez L."/>
            <person name="Alfaro M."/>
            <person name="Sun H."/>
            <person name="Tritt A."/>
            <person name="Yoshinaga Y."/>
            <person name="Zwiers L.-H."/>
            <person name="Turgeon B.G."/>
            <person name="Goodwin S.B."/>
            <person name="Spatafora J.W."/>
            <person name="Crous P.W."/>
            <person name="Grigoriev I.V."/>
        </authorList>
    </citation>
    <scope>NUCLEOTIDE SEQUENCE</scope>
    <source>
        <strain evidence="4">P77</strain>
    </source>
</reference>
<dbReference type="PROSITE" id="PS50088">
    <property type="entry name" value="ANK_REPEAT"/>
    <property type="match status" value="1"/>
</dbReference>
<dbReference type="EMBL" id="ML975310">
    <property type="protein sequence ID" value="KAF1833938.1"/>
    <property type="molecule type" value="Genomic_DNA"/>
</dbReference>
<proteinExistence type="predicted"/>
<dbReference type="PANTHER" id="PTHR24198:SF165">
    <property type="entry name" value="ANKYRIN REPEAT-CONTAINING PROTEIN-RELATED"/>
    <property type="match status" value="1"/>
</dbReference>
<evidence type="ECO:0000256" key="2">
    <source>
        <dbReference type="ARBA" id="ARBA00023043"/>
    </source>
</evidence>
<evidence type="ECO:0000256" key="1">
    <source>
        <dbReference type="ARBA" id="ARBA00022737"/>
    </source>
</evidence>
<dbReference type="PROSITE" id="PS50297">
    <property type="entry name" value="ANK_REP_REGION"/>
    <property type="match status" value="1"/>
</dbReference>
<protein>
    <submittedName>
        <fullName evidence="4">Ankyrin</fullName>
    </submittedName>
</protein>
<organism evidence="4 5">
    <name type="scientific">Decorospora gaudefroyi</name>
    <dbReference type="NCBI Taxonomy" id="184978"/>
    <lineage>
        <taxon>Eukaryota</taxon>
        <taxon>Fungi</taxon>
        <taxon>Dikarya</taxon>
        <taxon>Ascomycota</taxon>
        <taxon>Pezizomycotina</taxon>
        <taxon>Dothideomycetes</taxon>
        <taxon>Pleosporomycetidae</taxon>
        <taxon>Pleosporales</taxon>
        <taxon>Pleosporineae</taxon>
        <taxon>Pleosporaceae</taxon>
        <taxon>Decorospora</taxon>
    </lineage>
</organism>
<dbReference type="OrthoDB" id="539213at2759"/>
<evidence type="ECO:0000256" key="3">
    <source>
        <dbReference type="PROSITE-ProRule" id="PRU00023"/>
    </source>
</evidence>
<feature type="repeat" description="ANK" evidence="3">
    <location>
        <begin position="216"/>
        <end position="248"/>
    </location>
</feature>
<dbReference type="SMART" id="SM00248">
    <property type="entry name" value="ANK"/>
    <property type="match status" value="4"/>
</dbReference>
<dbReference type="Gene3D" id="1.25.40.20">
    <property type="entry name" value="Ankyrin repeat-containing domain"/>
    <property type="match status" value="2"/>
</dbReference>
<sequence>MSMSIFDKRPELPAAITSAITLGDLARVKDLYQPTMTLEEIATQAAKNTQPQILQWCCDQGWRPPRESFNNAFFSQATYGASPAIFQILIDHGSDLNVQENELHGDALCCAIVSEEYKFAKWLLEHGHRPTPREGIYGPTAISWTINGWSPSLEMLELLLDYGHDLEQYGPGVIAADDGNIEALRLLLDRGVNIEDVYMDSQLFGLEGDEDEQYRSQGTALYRACRQGHVDCVELLLSRGADPLAKDLDGISCLEITKRLGHEDVVRLLEDHEKITPGRIRVGLLQWLFSFW</sequence>
<dbReference type="SUPFAM" id="SSF48403">
    <property type="entry name" value="Ankyrin repeat"/>
    <property type="match status" value="1"/>
</dbReference>
<dbReference type="Pfam" id="PF00023">
    <property type="entry name" value="Ank"/>
    <property type="match status" value="1"/>
</dbReference>
<keyword evidence="5" id="KW-1185">Reference proteome</keyword>